<comment type="caution">
    <text evidence="2">The sequence shown here is derived from an EMBL/GenBank/DDBJ whole genome shotgun (WGS) entry which is preliminary data.</text>
</comment>
<accession>A0ABT4CH55</accession>
<name>A0ABT4CH55_9ACTN</name>
<gene>
    <name evidence="2" type="ORF">NYO98_18640</name>
</gene>
<protein>
    <submittedName>
        <fullName evidence="2">Hemerythrin domain-containing protein</fullName>
    </submittedName>
</protein>
<dbReference type="Proteomes" id="UP001074726">
    <property type="component" value="Unassembled WGS sequence"/>
</dbReference>
<keyword evidence="3" id="KW-1185">Reference proteome</keyword>
<sequence>MTATTDPTTARPPIEEMYVVHRVFRREFALLPRLVRAVREGDADRASLVGGHLRLVLDGLHMHHTGEDEILWPRLSERAEPSAELVRTMQAQHDLVDQHLDRLGPLLEQWMRTGAVLRGEQVARVTDELRESLLEHLDLEEREILPLVAQHVTAAEWALLGEHGRGSMSFGQLPLLFGSLLEDADPHERAMMLDPLPAPVRLLMLTWGARRYTRYIRRVRGE</sequence>
<dbReference type="InterPro" id="IPR012312">
    <property type="entry name" value="Hemerythrin-like"/>
</dbReference>
<dbReference type="RefSeq" id="WP_268113287.1">
    <property type="nucleotide sequence ID" value="NZ_JAPPUX010000005.1"/>
</dbReference>
<dbReference type="Gene3D" id="1.20.120.520">
    <property type="entry name" value="nmb1532 protein domain like"/>
    <property type="match status" value="1"/>
</dbReference>
<dbReference type="PANTHER" id="PTHR38048">
    <property type="entry name" value="EXPRESSED PROTEIN"/>
    <property type="match status" value="1"/>
</dbReference>
<organism evidence="2 3">
    <name type="scientific">Nocardioides pini</name>
    <dbReference type="NCBI Taxonomy" id="2975053"/>
    <lineage>
        <taxon>Bacteria</taxon>
        <taxon>Bacillati</taxon>
        <taxon>Actinomycetota</taxon>
        <taxon>Actinomycetes</taxon>
        <taxon>Propionibacteriales</taxon>
        <taxon>Nocardioidaceae</taxon>
        <taxon>Nocardioides</taxon>
    </lineage>
</organism>
<dbReference type="EMBL" id="JAPPUX010000005">
    <property type="protein sequence ID" value="MCY4728305.1"/>
    <property type="molecule type" value="Genomic_DNA"/>
</dbReference>
<dbReference type="Pfam" id="PF01814">
    <property type="entry name" value="Hemerythrin"/>
    <property type="match status" value="1"/>
</dbReference>
<dbReference type="InterPro" id="IPR053206">
    <property type="entry name" value="Dimeric_xanthone_biosynth"/>
</dbReference>
<evidence type="ECO:0000313" key="3">
    <source>
        <dbReference type="Proteomes" id="UP001074726"/>
    </source>
</evidence>
<evidence type="ECO:0000259" key="1">
    <source>
        <dbReference type="Pfam" id="PF01814"/>
    </source>
</evidence>
<reference evidence="2" key="1">
    <citation type="submission" date="2022-08" db="EMBL/GenBank/DDBJ databases">
        <title>Genome sequencing of Nocardioides sp. STR2.</title>
        <authorList>
            <person name="So Y."/>
        </authorList>
    </citation>
    <scope>NUCLEOTIDE SEQUENCE</scope>
    <source>
        <strain evidence="2">STR2</strain>
    </source>
</reference>
<evidence type="ECO:0000313" key="2">
    <source>
        <dbReference type="EMBL" id="MCY4728305.1"/>
    </source>
</evidence>
<dbReference type="CDD" id="cd12108">
    <property type="entry name" value="Hr-like"/>
    <property type="match status" value="1"/>
</dbReference>
<dbReference type="PANTHER" id="PTHR38048:SF1">
    <property type="entry name" value="HEMERYTHRIN-LIKE DOMAIN-CONTAINING PROTEIN"/>
    <property type="match status" value="1"/>
</dbReference>
<feature type="domain" description="Hemerythrin-like" evidence="1">
    <location>
        <begin position="13"/>
        <end position="148"/>
    </location>
</feature>
<proteinExistence type="predicted"/>